<comment type="caution">
    <text evidence="2">The sequence shown here is derived from an EMBL/GenBank/DDBJ whole genome shotgun (WGS) entry which is preliminary data.</text>
</comment>
<gene>
    <name evidence="2" type="ORF">CDAR_190431</name>
</gene>
<dbReference type="Proteomes" id="UP001054837">
    <property type="component" value="Unassembled WGS sequence"/>
</dbReference>
<proteinExistence type="predicted"/>
<name>A0AAV4MPG6_9ARAC</name>
<accession>A0AAV4MPG6</accession>
<dbReference type="AlphaFoldDB" id="A0AAV4MPG6"/>
<reference evidence="2 3" key="1">
    <citation type="submission" date="2021-06" db="EMBL/GenBank/DDBJ databases">
        <title>Caerostris darwini draft genome.</title>
        <authorList>
            <person name="Kono N."/>
            <person name="Arakawa K."/>
        </authorList>
    </citation>
    <scope>NUCLEOTIDE SEQUENCE [LARGE SCALE GENOMIC DNA]</scope>
</reference>
<keyword evidence="3" id="KW-1185">Reference proteome</keyword>
<organism evidence="2 3">
    <name type="scientific">Caerostris darwini</name>
    <dbReference type="NCBI Taxonomy" id="1538125"/>
    <lineage>
        <taxon>Eukaryota</taxon>
        <taxon>Metazoa</taxon>
        <taxon>Ecdysozoa</taxon>
        <taxon>Arthropoda</taxon>
        <taxon>Chelicerata</taxon>
        <taxon>Arachnida</taxon>
        <taxon>Araneae</taxon>
        <taxon>Araneomorphae</taxon>
        <taxon>Entelegynae</taxon>
        <taxon>Araneoidea</taxon>
        <taxon>Araneidae</taxon>
        <taxon>Caerostris</taxon>
    </lineage>
</organism>
<feature type="compositionally biased region" description="Polar residues" evidence="1">
    <location>
        <begin position="1"/>
        <end position="12"/>
    </location>
</feature>
<dbReference type="EMBL" id="BPLQ01000599">
    <property type="protein sequence ID" value="GIX73376.1"/>
    <property type="molecule type" value="Genomic_DNA"/>
</dbReference>
<evidence type="ECO:0000313" key="3">
    <source>
        <dbReference type="Proteomes" id="UP001054837"/>
    </source>
</evidence>
<protein>
    <submittedName>
        <fullName evidence="2">Uncharacterized protein</fullName>
    </submittedName>
</protein>
<evidence type="ECO:0000313" key="2">
    <source>
        <dbReference type="EMBL" id="GIX73376.1"/>
    </source>
</evidence>
<sequence length="74" mass="8317">MTAATPSEQDSGIRNYPGSKLTGPQNKSRRSIEKKYSSKSFRNKTQIKRFSFLSAALPLDDGTQIRVKIPYQPV</sequence>
<feature type="region of interest" description="Disordered" evidence="1">
    <location>
        <begin position="1"/>
        <end position="40"/>
    </location>
</feature>
<evidence type="ECO:0000256" key="1">
    <source>
        <dbReference type="SAM" id="MobiDB-lite"/>
    </source>
</evidence>